<comment type="caution">
    <text evidence="1">The sequence shown here is derived from an EMBL/GenBank/DDBJ whole genome shotgun (WGS) entry which is preliminary data.</text>
</comment>
<keyword evidence="2" id="KW-1185">Reference proteome</keyword>
<dbReference type="Proteomes" id="UP000023152">
    <property type="component" value="Unassembled WGS sequence"/>
</dbReference>
<sequence>MEILEVIVHIVVQMDLKVINISFGIFESIVFCVCELNLLKKFKDFVRLKQLYTVVSTNYMTVDDLSERLQEFTRQNYYNEQNTFQKLQELMKYLADMKDSCTLKGLWVHHRKEINEQTKLTFEMKSKSLSMEDLKWFEISDLHFGNGILIFKLDRQKREIIVKDRTPRQIPLVRNGQLIAPNSDKKATFKIITLC</sequence>
<dbReference type="AlphaFoldDB" id="X6M402"/>
<gene>
    <name evidence="1" type="ORF">RFI_29047</name>
</gene>
<organism evidence="1 2">
    <name type="scientific">Reticulomyxa filosa</name>
    <dbReference type="NCBI Taxonomy" id="46433"/>
    <lineage>
        <taxon>Eukaryota</taxon>
        <taxon>Sar</taxon>
        <taxon>Rhizaria</taxon>
        <taxon>Retaria</taxon>
        <taxon>Foraminifera</taxon>
        <taxon>Monothalamids</taxon>
        <taxon>Reticulomyxidae</taxon>
        <taxon>Reticulomyxa</taxon>
    </lineage>
</organism>
<evidence type="ECO:0000313" key="1">
    <source>
        <dbReference type="EMBL" id="ETO08341.1"/>
    </source>
</evidence>
<protein>
    <submittedName>
        <fullName evidence="1">Uncharacterized protein</fullName>
    </submittedName>
</protein>
<reference evidence="1 2" key="1">
    <citation type="journal article" date="2013" name="Curr. Biol.">
        <title>The Genome of the Foraminiferan Reticulomyxa filosa.</title>
        <authorList>
            <person name="Glockner G."/>
            <person name="Hulsmann N."/>
            <person name="Schleicher M."/>
            <person name="Noegel A.A."/>
            <person name="Eichinger L."/>
            <person name="Gallinger C."/>
            <person name="Pawlowski J."/>
            <person name="Sierra R."/>
            <person name="Euteneuer U."/>
            <person name="Pillet L."/>
            <person name="Moustafa A."/>
            <person name="Platzer M."/>
            <person name="Groth M."/>
            <person name="Szafranski K."/>
            <person name="Schliwa M."/>
        </authorList>
    </citation>
    <scope>NUCLEOTIDE SEQUENCE [LARGE SCALE GENOMIC DNA]</scope>
</reference>
<evidence type="ECO:0000313" key="2">
    <source>
        <dbReference type="Proteomes" id="UP000023152"/>
    </source>
</evidence>
<name>X6M402_RETFI</name>
<proteinExistence type="predicted"/>
<dbReference type="EMBL" id="ASPP01025132">
    <property type="protein sequence ID" value="ETO08341.1"/>
    <property type="molecule type" value="Genomic_DNA"/>
</dbReference>
<accession>X6M402</accession>